<keyword evidence="2" id="KW-0547">Nucleotide-binding</keyword>
<keyword evidence="8" id="KW-1185">Reference proteome</keyword>
<dbReference type="AlphaFoldDB" id="A0A6L9SSN3"/>
<dbReference type="GO" id="GO:0016301">
    <property type="term" value="F:kinase activity"/>
    <property type="evidence" value="ECO:0007669"/>
    <property type="project" value="UniProtKB-KW"/>
</dbReference>
<dbReference type="Gene3D" id="3.40.50.10240">
    <property type="entry name" value="Thiamin pyrophosphokinase, catalytic domain"/>
    <property type="match status" value="1"/>
</dbReference>
<dbReference type="InterPro" id="IPR036759">
    <property type="entry name" value="TPK_catalytic_sf"/>
</dbReference>
<sequence length="262" mass="26974">MNGTGGADAHGEADGAIRAETGAGPVAVVFAAGEYYGGVIDVPRGAFVVAADGGLDHARAAGVRPDVVVGDFDSLRGAAPDADERTIALPPLKDDPDLLSALKVAWAHGCRTFHVYGALGGRIDHTLSSIRLMALLAHHGGIGFLHGDGTLVTAICDGRLDFPAHDAAPGRMVSVFSHSDVSRGVDEPGMKYELIDGTLTGDTVQGVSNEFRPGMDASVGVREGTLIVTFPAEAPAPRVVRRHAFGGDLGALDTRVSPILRG</sequence>
<evidence type="ECO:0000313" key="8">
    <source>
        <dbReference type="Proteomes" id="UP000483293"/>
    </source>
</evidence>
<dbReference type="GO" id="GO:0004788">
    <property type="term" value="F:thiamine diphosphokinase activity"/>
    <property type="evidence" value="ECO:0007669"/>
    <property type="project" value="UniProtKB-UniRule"/>
</dbReference>
<dbReference type="GO" id="GO:0005524">
    <property type="term" value="F:ATP binding"/>
    <property type="evidence" value="ECO:0007669"/>
    <property type="project" value="UniProtKB-KW"/>
</dbReference>
<evidence type="ECO:0000256" key="3">
    <source>
        <dbReference type="ARBA" id="ARBA00022777"/>
    </source>
</evidence>
<evidence type="ECO:0000256" key="5">
    <source>
        <dbReference type="NCBIfam" id="TIGR01378"/>
    </source>
</evidence>
<keyword evidence="1 7" id="KW-0808">Transferase</keyword>
<dbReference type="GO" id="GO:0030975">
    <property type="term" value="F:thiamine binding"/>
    <property type="evidence" value="ECO:0007669"/>
    <property type="project" value="InterPro"/>
</dbReference>
<dbReference type="InterPro" id="IPR007373">
    <property type="entry name" value="Thiamin_PyroPKinase_B1-bd"/>
</dbReference>
<proteinExistence type="predicted"/>
<keyword evidence="3 7" id="KW-0418">Kinase</keyword>
<evidence type="ECO:0000256" key="2">
    <source>
        <dbReference type="ARBA" id="ARBA00022741"/>
    </source>
</evidence>
<dbReference type="EMBL" id="WHZV01000005">
    <property type="protein sequence ID" value="NEG55538.1"/>
    <property type="molecule type" value="Genomic_DNA"/>
</dbReference>
<dbReference type="PANTHER" id="PTHR41299:SF1">
    <property type="entry name" value="THIAMINE PYROPHOSPHOKINASE"/>
    <property type="match status" value="1"/>
</dbReference>
<dbReference type="EC" id="2.7.6.2" evidence="5"/>
<comment type="caution">
    <text evidence="7">The sequence shown here is derived from an EMBL/GenBank/DDBJ whole genome shotgun (WGS) entry which is preliminary data.</text>
</comment>
<evidence type="ECO:0000256" key="4">
    <source>
        <dbReference type="ARBA" id="ARBA00022840"/>
    </source>
</evidence>
<dbReference type="NCBIfam" id="TIGR01378">
    <property type="entry name" value="thi_PPkinase"/>
    <property type="match status" value="1"/>
</dbReference>
<dbReference type="Pfam" id="PF04263">
    <property type="entry name" value="TPK_catalytic"/>
    <property type="match status" value="1"/>
</dbReference>
<dbReference type="GO" id="GO:0006772">
    <property type="term" value="P:thiamine metabolic process"/>
    <property type="evidence" value="ECO:0007669"/>
    <property type="project" value="UniProtKB-UniRule"/>
</dbReference>
<organism evidence="7 8">
    <name type="scientific">Bifidobacterium platyrrhinorum</name>
    <dbReference type="NCBI Taxonomy" id="2661628"/>
    <lineage>
        <taxon>Bacteria</taxon>
        <taxon>Bacillati</taxon>
        <taxon>Actinomycetota</taxon>
        <taxon>Actinomycetes</taxon>
        <taxon>Bifidobacteriales</taxon>
        <taxon>Bifidobacteriaceae</taxon>
        <taxon>Bifidobacterium</taxon>
    </lineage>
</organism>
<dbReference type="SUPFAM" id="SSF63999">
    <property type="entry name" value="Thiamin pyrophosphokinase, catalytic domain"/>
    <property type="match status" value="1"/>
</dbReference>
<dbReference type="InterPro" id="IPR007371">
    <property type="entry name" value="TPK_catalytic"/>
</dbReference>
<evidence type="ECO:0000256" key="1">
    <source>
        <dbReference type="ARBA" id="ARBA00022679"/>
    </source>
</evidence>
<protein>
    <recommendedName>
        <fullName evidence="5">Thiamine diphosphokinase</fullName>
        <ecNumber evidence="5">2.7.6.2</ecNumber>
    </recommendedName>
</protein>
<dbReference type="InterPro" id="IPR006282">
    <property type="entry name" value="Thi_PPkinase"/>
</dbReference>
<evidence type="ECO:0000313" key="7">
    <source>
        <dbReference type="EMBL" id="NEG55538.1"/>
    </source>
</evidence>
<dbReference type="CDD" id="cd07995">
    <property type="entry name" value="TPK"/>
    <property type="match status" value="1"/>
</dbReference>
<evidence type="ECO:0000259" key="6">
    <source>
        <dbReference type="SMART" id="SM00983"/>
    </source>
</evidence>
<dbReference type="InterPro" id="IPR053149">
    <property type="entry name" value="TPK"/>
</dbReference>
<dbReference type="Proteomes" id="UP000483293">
    <property type="component" value="Unassembled WGS sequence"/>
</dbReference>
<reference evidence="7 8" key="1">
    <citation type="submission" date="2019-10" db="EMBL/GenBank/DDBJ databases">
        <title>Bifidobacterium from non-human primates.</title>
        <authorList>
            <person name="Modesto M."/>
        </authorList>
    </citation>
    <scope>NUCLEOTIDE SEQUENCE [LARGE SCALE GENOMIC DNA]</scope>
    <source>
        <strain evidence="7 8">SMA15</strain>
    </source>
</reference>
<dbReference type="SMART" id="SM00983">
    <property type="entry name" value="TPK_B1_binding"/>
    <property type="match status" value="1"/>
</dbReference>
<dbReference type="PANTHER" id="PTHR41299">
    <property type="entry name" value="THIAMINE PYROPHOSPHOKINASE"/>
    <property type="match status" value="1"/>
</dbReference>
<feature type="domain" description="Thiamin pyrophosphokinase thiamin-binding" evidence="6">
    <location>
        <begin position="158"/>
        <end position="227"/>
    </location>
</feature>
<name>A0A6L9SSN3_9BIFI</name>
<accession>A0A6L9SSN3</accession>
<gene>
    <name evidence="7" type="ORF">GFD21_07160</name>
</gene>
<keyword evidence="4" id="KW-0067">ATP-binding</keyword>
<dbReference type="GO" id="GO:0009229">
    <property type="term" value="P:thiamine diphosphate biosynthetic process"/>
    <property type="evidence" value="ECO:0007669"/>
    <property type="project" value="InterPro"/>
</dbReference>